<comment type="caution">
    <text evidence="2">The sequence shown here is derived from an EMBL/GenBank/DDBJ whole genome shotgun (WGS) entry which is preliminary data.</text>
</comment>
<keyword evidence="4" id="KW-1185">Reference proteome</keyword>
<reference evidence="2" key="1">
    <citation type="submission" date="2023-06" db="EMBL/GenBank/DDBJ databases">
        <authorList>
            <person name="Kurt Z."/>
        </authorList>
    </citation>
    <scope>NUCLEOTIDE SEQUENCE</scope>
</reference>
<keyword evidence="1" id="KW-1133">Transmembrane helix</keyword>
<dbReference type="Proteomes" id="UP001642409">
    <property type="component" value="Unassembled WGS sequence"/>
</dbReference>
<dbReference type="EMBL" id="CATOUU010001009">
    <property type="protein sequence ID" value="CAI9966816.1"/>
    <property type="molecule type" value="Genomic_DNA"/>
</dbReference>
<sequence>MRRISTGLTQSAILVLQYYLPILVVIVNQYFEHSDLIFQIELVNINGYMISYVRVSFSLFLSGFKVCVDQMDRFETDLYLKQRLFVFSFEKFDFKVKARAKFIYQCSEVVNIDCFIVTEHLQIERTSRIICQQNLIQEISDENFAQMYFNDQKQLNMLDTEALKPVITQLSKQKLYRVISISHGDQTGVIIINEDEEYFQLDEMEQITAKELKRDKGIKIEIVKHQKTNQNMIKTQSIKNSEITPNTNTANNNLKLTNMNTMTKNSVLTTFNMTQMKTTTQLNEQIEITPKIPLVNSVLQVRAKNLNFTHIYCTQETNEQIIQKLGQTINLLFEHELSFISVENLIQKAISTFTGTITEDYILLDVSYNNAVIPLLLPLLKIGICDNSGFAITPQCYQKYVFLNIFANKAVTMRGLTNKVKFGFNLRFDIQKICQNIKITVEGSVVYDQETLKHCNVKIEVKRNGVLISDKLVTEFKGEGLYNVKLSVEQEGEEEFSKFMR</sequence>
<dbReference type="AlphaFoldDB" id="A0AA86R4D7"/>
<feature type="transmembrane region" description="Helical" evidence="1">
    <location>
        <begin position="12"/>
        <end position="31"/>
    </location>
</feature>
<keyword evidence="1" id="KW-0472">Membrane</keyword>
<accession>A0AA86R4D7</accession>
<evidence type="ECO:0000313" key="2">
    <source>
        <dbReference type="EMBL" id="CAI9966816.1"/>
    </source>
</evidence>
<evidence type="ECO:0000313" key="3">
    <source>
        <dbReference type="EMBL" id="CAL6035261.1"/>
    </source>
</evidence>
<protein>
    <submittedName>
        <fullName evidence="3">Hypothetical_protein</fullName>
    </submittedName>
</protein>
<proteinExistence type="predicted"/>
<evidence type="ECO:0000313" key="4">
    <source>
        <dbReference type="Proteomes" id="UP001642409"/>
    </source>
</evidence>
<reference evidence="3 4" key="2">
    <citation type="submission" date="2024-07" db="EMBL/GenBank/DDBJ databases">
        <authorList>
            <person name="Akdeniz Z."/>
        </authorList>
    </citation>
    <scope>NUCLEOTIDE SEQUENCE [LARGE SCALE GENOMIC DNA]</scope>
</reference>
<organism evidence="2">
    <name type="scientific">Hexamita inflata</name>
    <dbReference type="NCBI Taxonomy" id="28002"/>
    <lineage>
        <taxon>Eukaryota</taxon>
        <taxon>Metamonada</taxon>
        <taxon>Diplomonadida</taxon>
        <taxon>Hexamitidae</taxon>
        <taxon>Hexamitinae</taxon>
        <taxon>Hexamita</taxon>
    </lineage>
</organism>
<evidence type="ECO:0000256" key="1">
    <source>
        <dbReference type="SAM" id="Phobius"/>
    </source>
</evidence>
<name>A0AA86R4D7_9EUKA</name>
<gene>
    <name evidence="3" type="ORF">HINF_LOCUS35847</name>
    <name evidence="2" type="ORF">HINF_LOCUS54461</name>
</gene>
<dbReference type="EMBL" id="CAXDID020000130">
    <property type="protein sequence ID" value="CAL6035261.1"/>
    <property type="molecule type" value="Genomic_DNA"/>
</dbReference>
<keyword evidence="1" id="KW-0812">Transmembrane</keyword>